<comment type="caution">
    <text evidence="1">The sequence shown here is derived from an EMBL/GenBank/DDBJ whole genome shotgun (WGS) entry which is preliminary data.</text>
</comment>
<dbReference type="AlphaFoldDB" id="V2WEZ2"/>
<accession>V2WEZ2</accession>
<dbReference type="KEGG" id="mrr:Moror_5891"/>
<evidence type="ECO:0000313" key="1">
    <source>
        <dbReference type="EMBL" id="ESK85423.1"/>
    </source>
</evidence>
<dbReference type="Proteomes" id="UP000017559">
    <property type="component" value="Unassembled WGS sequence"/>
</dbReference>
<organism evidence="1 2">
    <name type="scientific">Moniliophthora roreri (strain MCA 2997)</name>
    <name type="common">Cocoa frosty pod rot fungus</name>
    <name type="synonym">Crinipellis roreri</name>
    <dbReference type="NCBI Taxonomy" id="1381753"/>
    <lineage>
        <taxon>Eukaryota</taxon>
        <taxon>Fungi</taxon>
        <taxon>Dikarya</taxon>
        <taxon>Basidiomycota</taxon>
        <taxon>Agaricomycotina</taxon>
        <taxon>Agaricomycetes</taxon>
        <taxon>Agaricomycetidae</taxon>
        <taxon>Agaricales</taxon>
        <taxon>Marasmiineae</taxon>
        <taxon>Marasmiaceae</taxon>
        <taxon>Moniliophthora</taxon>
    </lineage>
</organism>
<reference evidence="1 2" key="1">
    <citation type="journal article" date="2014" name="BMC Genomics">
        <title>Genome and secretome analysis of the hemibiotrophic fungal pathogen, Moniliophthora roreri, which causes frosty pod rot disease of cacao: mechanisms of the biotrophic and necrotrophic phases.</title>
        <authorList>
            <person name="Meinhardt L.W."/>
            <person name="Costa G.G.L."/>
            <person name="Thomazella D.P.T."/>
            <person name="Teixeira P.J.P.L."/>
            <person name="Carazzolle M.F."/>
            <person name="Schuster S.C."/>
            <person name="Carlson J.E."/>
            <person name="Guiltinan M.J."/>
            <person name="Mieczkowski P."/>
            <person name="Farmer A."/>
            <person name="Ramaraj T."/>
            <person name="Crozier J."/>
            <person name="Davis R.E."/>
            <person name="Shao J."/>
            <person name="Melnick R.L."/>
            <person name="Pereira G.A.G."/>
            <person name="Bailey B.A."/>
        </authorList>
    </citation>
    <scope>NUCLEOTIDE SEQUENCE [LARGE SCALE GENOMIC DNA]</scope>
    <source>
        <strain evidence="1 2">MCA 2997</strain>
    </source>
</reference>
<proteinExistence type="predicted"/>
<evidence type="ECO:0000313" key="2">
    <source>
        <dbReference type="Proteomes" id="UP000017559"/>
    </source>
</evidence>
<dbReference type="HOGENOM" id="CLU_2469620_0_0_1"/>
<name>V2WEZ2_MONRO</name>
<sequence length="88" mass="9351">MHGPGTVIIGGLPAFFRTPITCRQGGLAIASCFPSTFKVGWCLLSTPSRDVLRFGGGTLLVTTSAARLARVNRPTTRYSFILLILAPS</sequence>
<keyword evidence="2" id="KW-1185">Reference proteome</keyword>
<gene>
    <name evidence="1" type="ORF">Moror_5891</name>
</gene>
<protein>
    <submittedName>
        <fullName evidence="1">Uncharacterized protein</fullName>
    </submittedName>
</protein>
<dbReference type="EMBL" id="AWSO01001070">
    <property type="protein sequence ID" value="ESK85423.1"/>
    <property type="molecule type" value="Genomic_DNA"/>
</dbReference>